<dbReference type="InterPro" id="IPR025452">
    <property type="entry name" value="DUF4218"/>
</dbReference>
<proteinExistence type="predicted"/>
<dbReference type="AlphaFoldDB" id="A0AAD8RL22"/>
<feature type="domain" description="DUF4218" evidence="2">
    <location>
        <begin position="153"/>
        <end position="254"/>
    </location>
</feature>
<gene>
    <name evidence="3" type="ORF">QYE76_000397</name>
</gene>
<evidence type="ECO:0000313" key="3">
    <source>
        <dbReference type="EMBL" id="KAK1626082.1"/>
    </source>
</evidence>
<feature type="region of interest" description="Disordered" evidence="1">
    <location>
        <begin position="1"/>
        <end position="47"/>
    </location>
</feature>
<evidence type="ECO:0000259" key="2">
    <source>
        <dbReference type="Pfam" id="PF13960"/>
    </source>
</evidence>
<reference evidence="3" key="1">
    <citation type="submission" date="2023-07" db="EMBL/GenBank/DDBJ databases">
        <title>A chromosome-level genome assembly of Lolium multiflorum.</title>
        <authorList>
            <person name="Chen Y."/>
            <person name="Copetti D."/>
            <person name="Kolliker R."/>
            <person name="Studer B."/>
        </authorList>
    </citation>
    <scope>NUCLEOTIDE SEQUENCE</scope>
    <source>
        <strain evidence="3">02402/16</strain>
        <tissue evidence="3">Leaf</tissue>
    </source>
</reference>
<evidence type="ECO:0000256" key="1">
    <source>
        <dbReference type="SAM" id="MobiDB-lite"/>
    </source>
</evidence>
<sequence>MMEDGDEEDNDDNYRSMFPEYDDTAMEDNEEEGGEERAPDEPGDDDLRRAISDVRRDCGTDKESLQFDKMLEDHQKLLYPGCEDGQKKLGSLLELLQWKAEAGGDSGFEKLLIILKKALQERTNCPPVALRGLLPENVRLAIVKICAFLNAISQKVMDPESLSGLQVDVVECLVSFELLFPPSFFNIMTHLLVHLVNEIRILGPVFLHNMFPFERFMGFLKKYVHNRARPKGSISKGYGTEEVIEFCVDFLPDLNPIGVPKSRYEGRLTGKGTLGRKATVCRDKLSFNQVHYTVLYNSSLVAPYIEKHKNVVREVNRASPSP</sequence>
<keyword evidence="4" id="KW-1185">Reference proteome</keyword>
<comment type="caution">
    <text evidence="3">The sequence shown here is derived from an EMBL/GenBank/DDBJ whole genome shotgun (WGS) entry which is preliminary data.</text>
</comment>
<evidence type="ECO:0000313" key="4">
    <source>
        <dbReference type="Proteomes" id="UP001231189"/>
    </source>
</evidence>
<dbReference type="PANTHER" id="PTHR48258:SF9">
    <property type="entry name" value="OS01G0348150 PROTEIN"/>
    <property type="match status" value="1"/>
</dbReference>
<dbReference type="Proteomes" id="UP001231189">
    <property type="component" value="Unassembled WGS sequence"/>
</dbReference>
<dbReference type="PANTHER" id="PTHR48258">
    <property type="entry name" value="DUF4218 DOMAIN-CONTAINING PROTEIN-RELATED"/>
    <property type="match status" value="1"/>
</dbReference>
<feature type="compositionally biased region" description="Acidic residues" evidence="1">
    <location>
        <begin position="20"/>
        <end position="34"/>
    </location>
</feature>
<organism evidence="3 4">
    <name type="scientific">Lolium multiflorum</name>
    <name type="common">Italian ryegrass</name>
    <name type="synonym">Lolium perenne subsp. multiflorum</name>
    <dbReference type="NCBI Taxonomy" id="4521"/>
    <lineage>
        <taxon>Eukaryota</taxon>
        <taxon>Viridiplantae</taxon>
        <taxon>Streptophyta</taxon>
        <taxon>Embryophyta</taxon>
        <taxon>Tracheophyta</taxon>
        <taxon>Spermatophyta</taxon>
        <taxon>Magnoliopsida</taxon>
        <taxon>Liliopsida</taxon>
        <taxon>Poales</taxon>
        <taxon>Poaceae</taxon>
        <taxon>BOP clade</taxon>
        <taxon>Pooideae</taxon>
        <taxon>Poodae</taxon>
        <taxon>Poeae</taxon>
        <taxon>Poeae Chloroplast Group 2 (Poeae type)</taxon>
        <taxon>Loliodinae</taxon>
        <taxon>Loliinae</taxon>
        <taxon>Lolium</taxon>
    </lineage>
</organism>
<name>A0AAD8RL22_LOLMU</name>
<protein>
    <recommendedName>
        <fullName evidence="2">DUF4218 domain-containing protein</fullName>
    </recommendedName>
</protein>
<accession>A0AAD8RL22</accession>
<feature type="compositionally biased region" description="Acidic residues" evidence="1">
    <location>
        <begin position="1"/>
        <end position="11"/>
    </location>
</feature>
<dbReference type="Pfam" id="PF13960">
    <property type="entry name" value="DUF4218"/>
    <property type="match status" value="1"/>
</dbReference>
<dbReference type="EMBL" id="JAUUTY010000005">
    <property type="protein sequence ID" value="KAK1626082.1"/>
    <property type="molecule type" value="Genomic_DNA"/>
</dbReference>
<feature type="compositionally biased region" description="Basic and acidic residues" evidence="1">
    <location>
        <begin position="35"/>
        <end position="47"/>
    </location>
</feature>